<dbReference type="Pfam" id="PF00378">
    <property type="entry name" value="ECH_1"/>
    <property type="match status" value="1"/>
</dbReference>
<gene>
    <name evidence="4" type="ORF">ACFFGV_15430</name>
</gene>
<keyword evidence="2 4" id="KW-0456">Lyase</keyword>
<dbReference type="EC" id="4.2.1.17" evidence="4"/>
<dbReference type="EMBL" id="JBHLTP010000012">
    <property type="protein sequence ID" value="MFC0524970.1"/>
    <property type="molecule type" value="Genomic_DNA"/>
</dbReference>
<dbReference type="PROSITE" id="PS00166">
    <property type="entry name" value="ENOYL_COA_HYDRATASE"/>
    <property type="match status" value="1"/>
</dbReference>
<dbReference type="Gene3D" id="1.10.12.10">
    <property type="entry name" value="Lyase 2-enoyl-coa Hydratase, Chain A, domain 2"/>
    <property type="match status" value="1"/>
</dbReference>
<sequence>MSTTVQLEVKDDHIALITLQRPEAANAFSHQLMDDLHLVVEELEKKDDIRCVIITGSGDKAFCAGADLKERATMNQQQVVQAVHRIGETVNLMENVPVPVIAAINGAAFGGGLELALGCDIRYASETAKMGLTETSLGIIPGAGGTQRLPRLIGLGRAKELIFSARRVNADEAYDIGLVEKVVPQELLLEEVMQLAERIAANAPLSLKQAKTAIQKGQDVGLTTGLDMEWMCYQVTIPTEDRLEGLQAFKEKRKPIYQGK</sequence>
<comment type="similarity">
    <text evidence="1 3">Belongs to the enoyl-CoA hydratase/isomerase family.</text>
</comment>
<organism evidence="4 5">
    <name type="scientific">Pontibacillus salicampi</name>
    <dbReference type="NCBI Taxonomy" id="1449801"/>
    <lineage>
        <taxon>Bacteria</taxon>
        <taxon>Bacillati</taxon>
        <taxon>Bacillota</taxon>
        <taxon>Bacilli</taxon>
        <taxon>Bacillales</taxon>
        <taxon>Bacillaceae</taxon>
        <taxon>Pontibacillus</taxon>
    </lineage>
</organism>
<dbReference type="RefSeq" id="WP_377349594.1">
    <property type="nucleotide sequence ID" value="NZ_JBHLTP010000012.1"/>
</dbReference>
<evidence type="ECO:0000313" key="4">
    <source>
        <dbReference type="EMBL" id="MFC0524970.1"/>
    </source>
</evidence>
<dbReference type="Gene3D" id="3.90.226.10">
    <property type="entry name" value="2-enoyl-CoA Hydratase, Chain A, domain 1"/>
    <property type="match status" value="1"/>
</dbReference>
<dbReference type="InterPro" id="IPR018376">
    <property type="entry name" value="Enoyl-CoA_hyd/isom_CS"/>
</dbReference>
<keyword evidence="5" id="KW-1185">Reference proteome</keyword>
<name>A0ABV6LRD0_9BACI</name>
<proteinExistence type="inferred from homology"/>
<dbReference type="SUPFAM" id="SSF52096">
    <property type="entry name" value="ClpP/crotonase"/>
    <property type="match status" value="1"/>
</dbReference>
<evidence type="ECO:0000256" key="1">
    <source>
        <dbReference type="ARBA" id="ARBA00005254"/>
    </source>
</evidence>
<dbReference type="InterPro" id="IPR001753">
    <property type="entry name" value="Enoyl-CoA_hydra/iso"/>
</dbReference>
<dbReference type="InterPro" id="IPR029045">
    <property type="entry name" value="ClpP/crotonase-like_dom_sf"/>
</dbReference>
<dbReference type="PANTHER" id="PTHR11941">
    <property type="entry name" value="ENOYL-COA HYDRATASE-RELATED"/>
    <property type="match status" value="1"/>
</dbReference>
<dbReference type="GO" id="GO:0004300">
    <property type="term" value="F:enoyl-CoA hydratase activity"/>
    <property type="evidence" value="ECO:0007669"/>
    <property type="project" value="UniProtKB-EC"/>
</dbReference>
<comment type="caution">
    <text evidence="4">The sequence shown here is derived from an EMBL/GenBank/DDBJ whole genome shotgun (WGS) entry which is preliminary data.</text>
</comment>
<accession>A0ABV6LRD0</accession>
<dbReference type="Proteomes" id="UP001589836">
    <property type="component" value="Unassembled WGS sequence"/>
</dbReference>
<evidence type="ECO:0000313" key="5">
    <source>
        <dbReference type="Proteomes" id="UP001589836"/>
    </source>
</evidence>
<dbReference type="InterPro" id="IPR014748">
    <property type="entry name" value="Enoyl-CoA_hydra_C"/>
</dbReference>
<dbReference type="PANTHER" id="PTHR11941:SF54">
    <property type="entry name" value="ENOYL-COA HYDRATASE, MITOCHONDRIAL"/>
    <property type="match status" value="1"/>
</dbReference>
<protein>
    <submittedName>
        <fullName evidence="4">Enoyl-CoA hydratase</fullName>
        <ecNumber evidence="4">4.2.1.17</ecNumber>
    </submittedName>
</protein>
<dbReference type="NCBIfam" id="NF005802">
    <property type="entry name" value="PRK07657.1"/>
    <property type="match status" value="1"/>
</dbReference>
<evidence type="ECO:0000256" key="3">
    <source>
        <dbReference type="RuleBase" id="RU003707"/>
    </source>
</evidence>
<reference evidence="4 5" key="1">
    <citation type="submission" date="2024-09" db="EMBL/GenBank/DDBJ databases">
        <authorList>
            <person name="Sun Q."/>
            <person name="Mori K."/>
        </authorList>
    </citation>
    <scope>NUCLEOTIDE SEQUENCE [LARGE SCALE GENOMIC DNA]</scope>
    <source>
        <strain evidence="4 5">NCAIM B.02529</strain>
    </source>
</reference>
<dbReference type="CDD" id="cd06558">
    <property type="entry name" value="crotonase-like"/>
    <property type="match status" value="1"/>
</dbReference>
<evidence type="ECO:0000256" key="2">
    <source>
        <dbReference type="ARBA" id="ARBA00023239"/>
    </source>
</evidence>